<dbReference type="Proteomes" id="UP000695000">
    <property type="component" value="Unplaced"/>
</dbReference>
<accession>A0ABM1MRP2</accession>
<dbReference type="GeneID" id="108563152"/>
<evidence type="ECO:0000256" key="1">
    <source>
        <dbReference type="ARBA" id="ARBA00010701"/>
    </source>
</evidence>
<evidence type="ECO:0000313" key="5">
    <source>
        <dbReference type="Proteomes" id="UP000695000"/>
    </source>
</evidence>
<keyword evidence="2" id="KW-0443">Lipid metabolism</keyword>
<keyword evidence="5" id="KW-1185">Reference proteome</keyword>
<proteinExistence type="inferred from homology"/>
<evidence type="ECO:0000256" key="3">
    <source>
        <dbReference type="SAM" id="SignalP"/>
    </source>
</evidence>
<keyword evidence="3" id="KW-0732">Signal</keyword>
<name>A0ABM1MRP2_NICVS</name>
<feature type="domain" description="Partial AB-hydrolase lipase" evidence="4">
    <location>
        <begin position="51"/>
        <end position="106"/>
    </location>
</feature>
<dbReference type="PIRSF" id="PIRSF000862">
    <property type="entry name" value="Steryl_ester_lip"/>
    <property type="match status" value="1"/>
</dbReference>
<dbReference type="PANTHER" id="PTHR11005">
    <property type="entry name" value="LYSOSOMAL ACID LIPASE-RELATED"/>
    <property type="match status" value="1"/>
</dbReference>
<feature type="signal peptide" evidence="3">
    <location>
        <begin position="1"/>
        <end position="18"/>
    </location>
</feature>
<gene>
    <name evidence="6" type="primary">LOC108563152</name>
</gene>
<organism evidence="5 6">
    <name type="scientific">Nicrophorus vespilloides</name>
    <name type="common">Boreal carrion beetle</name>
    <dbReference type="NCBI Taxonomy" id="110193"/>
    <lineage>
        <taxon>Eukaryota</taxon>
        <taxon>Metazoa</taxon>
        <taxon>Ecdysozoa</taxon>
        <taxon>Arthropoda</taxon>
        <taxon>Hexapoda</taxon>
        <taxon>Insecta</taxon>
        <taxon>Pterygota</taxon>
        <taxon>Neoptera</taxon>
        <taxon>Endopterygota</taxon>
        <taxon>Coleoptera</taxon>
        <taxon>Polyphaga</taxon>
        <taxon>Staphyliniformia</taxon>
        <taxon>Silphidae</taxon>
        <taxon>Nicrophorinae</taxon>
        <taxon>Nicrophorus</taxon>
    </lineage>
</organism>
<dbReference type="RefSeq" id="XP_017777242.1">
    <property type="nucleotide sequence ID" value="XM_017921753.1"/>
</dbReference>
<protein>
    <recommendedName>
        <fullName evidence="2">Lipase</fullName>
    </recommendedName>
</protein>
<reference evidence="6" key="1">
    <citation type="submission" date="2025-08" db="UniProtKB">
        <authorList>
            <consortium name="RefSeq"/>
        </authorList>
    </citation>
    <scope>IDENTIFICATION</scope>
    <source>
        <tissue evidence="6">Whole Larva</tissue>
    </source>
</reference>
<dbReference type="InterPro" id="IPR025483">
    <property type="entry name" value="Lipase_euk"/>
</dbReference>
<evidence type="ECO:0000313" key="6">
    <source>
        <dbReference type="RefSeq" id="XP_017777242.1"/>
    </source>
</evidence>
<keyword evidence="2" id="KW-0378">Hydrolase</keyword>
<dbReference type="InterPro" id="IPR006693">
    <property type="entry name" value="AB_hydrolase_lipase"/>
</dbReference>
<sequence>MMLIYILTILLITKIGICVENNVCTTVEGYSMKENNNLCKYNPDVFSNTWDMVQRHGYPIEKHNTVTKDGYILTIYRIPHGKERSFGGQPVYLLHGTLSSSEMWVNIGNKSLAFKLADRGYDVWIGDARGNFNSLGHIKHDIDSNEYWNYTLDDLAYYDMPAVLNYISNETGKGGEIIHLGHSQGSLVALMYASRLPSHAKSHLKGLVLIGPVTYIRPVSNLITKMYSVLTSLIPYVGDRSNAITRFCTMNSYFFNICIKILDLSCGSTKDTYVLEDMPIFFSYCLYQESTKPINHIAQLGNSQRCQMYDYGPKGNLEVYQSDYPPEYNISRINIPTYLFVGENDTIASPKHGEFIYRNLTIQEKGLFVLKGFNHVSLFYSKYLETEFHRKLK</sequence>
<evidence type="ECO:0000259" key="4">
    <source>
        <dbReference type="Pfam" id="PF04083"/>
    </source>
</evidence>
<feature type="chain" id="PRO_5045667479" description="Lipase" evidence="3">
    <location>
        <begin position="19"/>
        <end position="393"/>
    </location>
</feature>
<dbReference type="Gene3D" id="3.40.50.1820">
    <property type="entry name" value="alpha/beta hydrolase"/>
    <property type="match status" value="1"/>
</dbReference>
<dbReference type="Pfam" id="PF04083">
    <property type="entry name" value="Abhydro_lipase"/>
    <property type="match status" value="1"/>
</dbReference>
<keyword evidence="2" id="KW-0442">Lipid degradation</keyword>
<evidence type="ECO:0000256" key="2">
    <source>
        <dbReference type="PIRNR" id="PIRNR000862"/>
    </source>
</evidence>
<comment type="similarity">
    <text evidence="1 2">Belongs to the AB hydrolase superfamily. Lipase family.</text>
</comment>
<dbReference type="SUPFAM" id="SSF53474">
    <property type="entry name" value="alpha/beta-Hydrolases"/>
    <property type="match status" value="1"/>
</dbReference>
<dbReference type="InterPro" id="IPR029058">
    <property type="entry name" value="AB_hydrolase_fold"/>
</dbReference>